<evidence type="ECO:0000256" key="5">
    <source>
        <dbReference type="ARBA" id="ARBA00022747"/>
    </source>
</evidence>
<evidence type="ECO:0000256" key="6">
    <source>
        <dbReference type="ARBA" id="ARBA00023125"/>
    </source>
</evidence>
<evidence type="ECO:0000256" key="4">
    <source>
        <dbReference type="ARBA" id="ARBA00022691"/>
    </source>
</evidence>
<dbReference type="GO" id="GO:0009307">
    <property type="term" value="P:DNA restriction-modification system"/>
    <property type="evidence" value="ECO:0007669"/>
    <property type="project" value="UniProtKB-KW"/>
</dbReference>
<name>A0AAJ2D7B2_SERFO</name>
<dbReference type="Gene3D" id="3.40.50.150">
    <property type="entry name" value="Vaccinia Virus protein VP39"/>
    <property type="match status" value="1"/>
</dbReference>
<dbReference type="PRINTS" id="PR00508">
    <property type="entry name" value="S21N4MTFRASE"/>
</dbReference>
<dbReference type="InterPro" id="IPR001091">
    <property type="entry name" value="RM_Methyltransferase"/>
</dbReference>
<comment type="catalytic activity">
    <reaction evidence="7">
        <text>a 2'-deoxycytidine in DNA + S-adenosyl-L-methionine = an N(4)-methyl-2'-deoxycytidine in DNA + S-adenosyl-L-homocysteine + H(+)</text>
        <dbReference type="Rhea" id="RHEA:16857"/>
        <dbReference type="Rhea" id="RHEA-COMP:11369"/>
        <dbReference type="Rhea" id="RHEA-COMP:13674"/>
        <dbReference type="ChEBI" id="CHEBI:15378"/>
        <dbReference type="ChEBI" id="CHEBI:57856"/>
        <dbReference type="ChEBI" id="CHEBI:59789"/>
        <dbReference type="ChEBI" id="CHEBI:85452"/>
        <dbReference type="ChEBI" id="CHEBI:137933"/>
        <dbReference type="EC" id="2.1.1.113"/>
    </reaction>
</comment>
<keyword evidence="2 11" id="KW-0489">Methyltransferase</keyword>
<feature type="region of interest" description="Disordered" evidence="9">
    <location>
        <begin position="198"/>
        <end position="251"/>
    </location>
</feature>
<dbReference type="GO" id="GO:0003677">
    <property type="term" value="F:DNA binding"/>
    <property type="evidence" value="ECO:0007669"/>
    <property type="project" value="UniProtKB-KW"/>
</dbReference>
<dbReference type="RefSeq" id="WP_309046434.1">
    <property type="nucleotide sequence ID" value="NZ_JAVIGA010000001.1"/>
</dbReference>
<evidence type="ECO:0000256" key="7">
    <source>
        <dbReference type="ARBA" id="ARBA00049120"/>
    </source>
</evidence>
<evidence type="ECO:0000313" key="12">
    <source>
        <dbReference type="Proteomes" id="UP001224622"/>
    </source>
</evidence>
<accession>A0AAJ2D7B2</accession>
<dbReference type="EMBL" id="JAVIGA010000001">
    <property type="protein sequence ID" value="MDQ9124988.1"/>
    <property type="molecule type" value="Genomic_DNA"/>
</dbReference>
<comment type="similarity">
    <text evidence="1">Belongs to the N(4)/N(6)-methyltransferase family. N(4) subfamily.</text>
</comment>
<feature type="compositionally biased region" description="Basic and acidic residues" evidence="9">
    <location>
        <begin position="207"/>
        <end position="233"/>
    </location>
</feature>
<dbReference type="GO" id="GO:0008170">
    <property type="term" value="F:N-methyltransferase activity"/>
    <property type="evidence" value="ECO:0007669"/>
    <property type="project" value="InterPro"/>
</dbReference>
<evidence type="ECO:0000313" key="11">
    <source>
        <dbReference type="EMBL" id="MDQ9124988.1"/>
    </source>
</evidence>
<feature type="domain" description="DNA methylase N-4/N-6" evidence="10">
    <location>
        <begin position="27"/>
        <end position="331"/>
    </location>
</feature>
<evidence type="ECO:0000256" key="3">
    <source>
        <dbReference type="ARBA" id="ARBA00022679"/>
    </source>
</evidence>
<protein>
    <recommendedName>
        <fullName evidence="8">Methyltransferase</fullName>
        <ecNumber evidence="8">2.1.1.-</ecNumber>
    </recommendedName>
</protein>
<dbReference type="GO" id="GO:0032259">
    <property type="term" value="P:methylation"/>
    <property type="evidence" value="ECO:0007669"/>
    <property type="project" value="UniProtKB-KW"/>
</dbReference>
<keyword evidence="3 11" id="KW-0808">Transferase</keyword>
<dbReference type="InterPro" id="IPR017985">
    <property type="entry name" value="MeTrfase_CN4_CS"/>
</dbReference>
<keyword evidence="6" id="KW-0238">DNA-binding</keyword>
<dbReference type="InterPro" id="IPR029063">
    <property type="entry name" value="SAM-dependent_MTases_sf"/>
</dbReference>
<evidence type="ECO:0000256" key="1">
    <source>
        <dbReference type="ARBA" id="ARBA00010203"/>
    </source>
</evidence>
<evidence type="ECO:0000256" key="9">
    <source>
        <dbReference type="SAM" id="MobiDB-lite"/>
    </source>
</evidence>
<proteinExistence type="inferred from homology"/>
<dbReference type="SUPFAM" id="SSF53335">
    <property type="entry name" value="S-adenosyl-L-methionine-dependent methyltransferases"/>
    <property type="match status" value="1"/>
</dbReference>
<dbReference type="GO" id="GO:0015667">
    <property type="term" value="F:site-specific DNA-methyltransferase (cytosine-N4-specific) activity"/>
    <property type="evidence" value="ECO:0007669"/>
    <property type="project" value="UniProtKB-EC"/>
</dbReference>
<evidence type="ECO:0000256" key="8">
    <source>
        <dbReference type="RuleBase" id="RU362026"/>
    </source>
</evidence>
<dbReference type="Proteomes" id="UP001224622">
    <property type="component" value="Unassembled WGS sequence"/>
</dbReference>
<dbReference type="EC" id="2.1.1.-" evidence="8"/>
<keyword evidence="5" id="KW-0680">Restriction system</keyword>
<sequence length="347" mass="38482">MSWDKFFRCYVGDCVELMRKMPEKAFHTCVTSPPYYGLRDYGVGGQIGLEPTPEEFIEKLVGVFREVRRVLRDDGTLWVNIGDTYATGGRGGGGSFMDARSDGAWKGKSAVTGWRSAPQGMKHKDLIGIPWMLAFALRADGWYLRQDIIWHKPNPMPESVRDRCTKAHEYVFLFSKSPRYYFDHEAFKEPAVGNGEIGTGVGWNHSSKVDPRDVRAERTRSKRDSFKRGDSKRGQPIPGQAYGTHRAERDESAWDTNLRNRRSVWTIATRPFKGAHFATFPPALVEPCILAGCPRGGAVIDPFGGSGTSAGVAVAHGRKAVLCELNPAYAAMVPGRVHAVVTSITKN</sequence>
<organism evidence="11 12">
    <name type="scientific">Serratia fonticola</name>
    <dbReference type="NCBI Taxonomy" id="47917"/>
    <lineage>
        <taxon>Bacteria</taxon>
        <taxon>Pseudomonadati</taxon>
        <taxon>Pseudomonadota</taxon>
        <taxon>Gammaproteobacteria</taxon>
        <taxon>Enterobacterales</taxon>
        <taxon>Yersiniaceae</taxon>
        <taxon>Serratia</taxon>
    </lineage>
</organism>
<evidence type="ECO:0000259" key="10">
    <source>
        <dbReference type="Pfam" id="PF01555"/>
    </source>
</evidence>
<evidence type="ECO:0000256" key="2">
    <source>
        <dbReference type="ARBA" id="ARBA00022603"/>
    </source>
</evidence>
<dbReference type="Pfam" id="PF01555">
    <property type="entry name" value="N6_N4_Mtase"/>
    <property type="match status" value="1"/>
</dbReference>
<comment type="caution">
    <text evidence="11">The sequence shown here is derived from an EMBL/GenBank/DDBJ whole genome shotgun (WGS) entry which is preliminary data.</text>
</comment>
<reference evidence="11" key="1">
    <citation type="submission" date="2023-08" db="EMBL/GenBank/DDBJ databases">
        <title>The Comparative Genomic Analysis of Yersiniaceae from Polar Regions.</title>
        <authorList>
            <person name="Goncharov A."/>
            <person name="Aslanov B."/>
            <person name="Kolodzhieva V."/>
            <person name="Azarov D."/>
            <person name="Mochov A."/>
            <person name="Lebedeva E."/>
        </authorList>
    </citation>
    <scope>NUCLEOTIDE SEQUENCE</scope>
    <source>
        <strain evidence="11">Vf</strain>
    </source>
</reference>
<dbReference type="PROSITE" id="PS00093">
    <property type="entry name" value="N4_MTASE"/>
    <property type="match status" value="1"/>
</dbReference>
<dbReference type="AlphaFoldDB" id="A0AAJ2D7B2"/>
<keyword evidence="4" id="KW-0949">S-adenosyl-L-methionine</keyword>
<dbReference type="InterPro" id="IPR002941">
    <property type="entry name" value="DNA_methylase_N4/N6"/>
</dbReference>
<gene>
    <name evidence="11" type="ORF">RDT67_00950</name>
</gene>